<protein>
    <submittedName>
        <fullName evidence="1">Uncharacterized protein</fullName>
    </submittedName>
</protein>
<dbReference type="KEGG" id="cchl:FPL14_12105"/>
<proteinExistence type="predicted"/>
<dbReference type="AlphaFoldDB" id="A0A7G5BY10"/>
<reference evidence="1 2" key="1">
    <citation type="submission" date="2019-07" db="EMBL/GenBank/DDBJ databases">
        <authorList>
            <person name="Kim J.K."/>
            <person name="Cheong H.-M."/>
            <person name="Choi Y."/>
            <person name="Hwang K.J."/>
            <person name="Lee S."/>
            <person name="Choi C."/>
        </authorList>
    </citation>
    <scope>NUCLEOTIDE SEQUENCE [LARGE SCALE GENOMIC DNA]</scope>
    <source>
        <strain evidence="1 2">KS 22</strain>
    </source>
</reference>
<dbReference type="EMBL" id="CP041969">
    <property type="protein sequence ID" value="QMV41844.1"/>
    <property type="molecule type" value="Genomic_DNA"/>
</dbReference>
<gene>
    <name evidence="1" type="ORF">FPL14_12105</name>
</gene>
<keyword evidence="2" id="KW-1185">Reference proteome</keyword>
<sequence>MFLFDIKINRTERGEYKHGDQNKWKKINDLAYEFSLTRNQTTFRDLFFEIYPFLHFWAVRSSAKALQWGIYIPQEDFESHFGQALYQSTIGYDLAIGDFMPRFQSYLKLREADVWRSYQTKCNDQDRGGIRYYKAQLDSLDRKIAFDDEGITLGEAVLPHSPSAEQEYFEKIEVQNLLAEFRKVNSRYANVVSLLDRGTSNNELAHALGEGNYNNKVRKLVQRSKAYFLNYIDEKNK</sequence>
<evidence type="ECO:0000313" key="2">
    <source>
        <dbReference type="Proteomes" id="UP000515679"/>
    </source>
</evidence>
<name>A0A7G5BY10_9BACL</name>
<organism evidence="1 2">
    <name type="scientific">Cohnella cholangitidis</name>
    <dbReference type="NCBI Taxonomy" id="2598458"/>
    <lineage>
        <taxon>Bacteria</taxon>
        <taxon>Bacillati</taxon>
        <taxon>Bacillota</taxon>
        <taxon>Bacilli</taxon>
        <taxon>Bacillales</taxon>
        <taxon>Paenibacillaceae</taxon>
        <taxon>Cohnella</taxon>
    </lineage>
</organism>
<dbReference type="RefSeq" id="WP_182303180.1">
    <property type="nucleotide sequence ID" value="NZ_CP041969.1"/>
</dbReference>
<accession>A0A7G5BY10</accession>
<dbReference type="Proteomes" id="UP000515679">
    <property type="component" value="Chromosome"/>
</dbReference>
<evidence type="ECO:0000313" key="1">
    <source>
        <dbReference type="EMBL" id="QMV41844.1"/>
    </source>
</evidence>